<organism evidence="4 5">
    <name type="scientific">Diatrype stigma</name>
    <dbReference type="NCBI Taxonomy" id="117547"/>
    <lineage>
        <taxon>Eukaryota</taxon>
        <taxon>Fungi</taxon>
        <taxon>Dikarya</taxon>
        <taxon>Ascomycota</taxon>
        <taxon>Pezizomycotina</taxon>
        <taxon>Sordariomycetes</taxon>
        <taxon>Xylariomycetidae</taxon>
        <taxon>Xylariales</taxon>
        <taxon>Diatrypaceae</taxon>
        <taxon>Diatrype</taxon>
    </lineage>
</organism>
<dbReference type="EMBL" id="JAKJXP020000040">
    <property type="protein sequence ID" value="KAK7752220.1"/>
    <property type="molecule type" value="Genomic_DNA"/>
</dbReference>
<comment type="caution">
    <text evidence="4">The sequence shown here is derived from an EMBL/GenBank/DDBJ whole genome shotgun (WGS) entry which is preliminary data.</text>
</comment>
<sequence>MTEGCCFSPLGKLPVSSKSPDDKSFIRDRIAACADPSGEVDPDRDVFLYPAGMKAILDVTRAILGYLHHVNPGPVSMVSYGFLYVDTIKILSKFGTNDTIVYGFGSSSELDELEDRLRSGARIGALYTEFPTNPLLTCVDLQRVRRLADRYNFVVVCDDTVGTSVNVEILPLVDVLVTSLTKLFSGACNVMGGSAILNPHSKHYKELRNTLSSMFEDTYFPGDARVMAKNCADFPQRVRSINGRAQAVASLLQSRSDLVKRVYYPSTGSPPETKRAYDLLRRRPGPEDDNGGYGYGYLVTAEFVSPAAAMAFYDALRVAKGPGLGTNFTLACPCTLFAHYAELDMAAGYGVVEHLVRISVGLEGDVVERIRKALDAAEAVLGQVVGV</sequence>
<comment type="similarity">
    <text evidence="3">Belongs to the trans-sulfuration enzymes family.</text>
</comment>
<evidence type="ECO:0000256" key="1">
    <source>
        <dbReference type="ARBA" id="ARBA00001933"/>
    </source>
</evidence>
<dbReference type="InterPro" id="IPR015424">
    <property type="entry name" value="PyrdxlP-dep_Trfase"/>
</dbReference>
<dbReference type="InterPro" id="IPR015422">
    <property type="entry name" value="PyrdxlP-dep_Trfase_small"/>
</dbReference>
<dbReference type="Proteomes" id="UP001320420">
    <property type="component" value="Unassembled WGS sequence"/>
</dbReference>
<dbReference type="GO" id="GO:0003962">
    <property type="term" value="F:cystathionine gamma-synthase activity"/>
    <property type="evidence" value="ECO:0007669"/>
    <property type="project" value="TreeGrafter"/>
</dbReference>
<dbReference type="Gene3D" id="3.40.640.10">
    <property type="entry name" value="Type I PLP-dependent aspartate aminotransferase-like (Major domain)"/>
    <property type="match status" value="1"/>
</dbReference>
<evidence type="ECO:0000256" key="2">
    <source>
        <dbReference type="ARBA" id="ARBA00022898"/>
    </source>
</evidence>
<dbReference type="InterPro" id="IPR000277">
    <property type="entry name" value="Cys/Met-Metab_PyrdxlP-dep_enz"/>
</dbReference>
<dbReference type="Gene3D" id="3.90.1150.10">
    <property type="entry name" value="Aspartate Aminotransferase, domain 1"/>
    <property type="match status" value="1"/>
</dbReference>
<dbReference type="Pfam" id="PF01053">
    <property type="entry name" value="Cys_Met_Meta_PP"/>
    <property type="match status" value="1"/>
</dbReference>
<evidence type="ECO:0008006" key="6">
    <source>
        <dbReference type="Google" id="ProtNLM"/>
    </source>
</evidence>
<name>A0AAN9UP17_9PEZI</name>
<dbReference type="SUPFAM" id="SSF53383">
    <property type="entry name" value="PLP-dependent transferases"/>
    <property type="match status" value="1"/>
</dbReference>
<proteinExistence type="inferred from homology"/>
<dbReference type="GO" id="GO:0019346">
    <property type="term" value="P:transsulfuration"/>
    <property type="evidence" value="ECO:0007669"/>
    <property type="project" value="InterPro"/>
</dbReference>
<accession>A0AAN9UP17</accession>
<dbReference type="GO" id="GO:0030170">
    <property type="term" value="F:pyridoxal phosphate binding"/>
    <property type="evidence" value="ECO:0007669"/>
    <property type="project" value="InterPro"/>
</dbReference>
<evidence type="ECO:0000256" key="3">
    <source>
        <dbReference type="RuleBase" id="RU362118"/>
    </source>
</evidence>
<dbReference type="PANTHER" id="PTHR42699">
    <property type="match status" value="1"/>
</dbReference>
<keyword evidence="5" id="KW-1185">Reference proteome</keyword>
<evidence type="ECO:0000313" key="5">
    <source>
        <dbReference type="Proteomes" id="UP001320420"/>
    </source>
</evidence>
<keyword evidence="2 3" id="KW-0663">Pyridoxal phosphate</keyword>
<reference evidence="4 5" key="1">
    <citation type="submission" date="2024-02" db="EMBL/GenBank/DDBJ databases">
        <title>De novo assembly and annotation of 12 fungi associated with fruit tree decline syndrome in Ontario, Canada.</title>
        <authorList>
            <person name="Sulman M."/>
            <person name="Ellouze W."/>
            <person name="Ilyukhin E."/>
        </authorList>
    </citation>
    <scope>NUCLEOTIDE SEQUENCE [LARGE SCALE GENOMIC DNA]</scope>
    <source>
        <strain evidence="4 5">M11/M66-122</strain>
    </source>
</reference>
<evidence type="ECO:0000313" key="4">
    <source>
        <dbReference type="EMBL" id="KAK7752220.1"/>
    </source>
</evidence>
<dbReference type="AlphaFoldDB" id="A0AAN9UP17"/>
<protein>
    <recommendedName>
        <fullName evidence="6">Cystathionine gamma-synthase</fullName>
    </recommendedName>
</protein>
<gene>
    <name evidence="4" type="ORF">SLS62_005754</name>
</gene>
<dbReference type="PANTHER" id="PTHR42699:SF1">
    <property type="entry name" value="CYSTATHIONINE GAMMA-SYNTHASE-RELATED"/>
    <property type="match status" value="1"/>
</dbReference>
<comment type="cofactor">
    <cofactor evidence="1 3">
        <name>pyridoxal 5'-phosphate</name>
        <dbReference type="ChEBI" id="CHEBI:597326"/>
    </cofactor>
</comment>
<dbReference type="InterPro" id="IPR015421">
    <property type="entry name" value="PyrdxlP-dep_Trfase_major"/>
</dbReference>
<dbReference type="InterPro" id="IPR051750">
    <property type="entry name" value="Trans-sulfuration_enzymes"/>
</dbReference>